<keyword evidence="3 6" id="KW-0812">Transmembrane</keyword>
<sequence length="153" mass="17549">MLNKIISWLNDFFKDRNFMKLIHITENLVSKVLSIALIIVIFVSIFDLILVLSQDLFVQEPVGFFNVTLIEIFGFFLNVLIALELLENITVYIRKHVVQLELVLTTALIAVARKIIIFDTSKYDKVDLIALGFATLCLALSYGIICYIHKRKV</sequence>
<keyword evidence="2" id="KW-1003">Cell membrane</keyword>
<evidence type="ECO:0008006" key="9">
    <source>
        <dbReference type="Google" id="ProtNLM"/>
    </source>
</evidence>
<evidence type="ECO:0000256" key="3">
    <source>
        <dbReference type="ARBA" id="ARBA00022692"/>
    </source>
</evidence>
<evidence type="ECO:0000256" key="1">
    <source>
        <dbReference type="ARBA" id="ARBA00004651"/>
    </source>
</evidence>
<proteinExistence type="predicted"/>
<organism evidence="7 8">
    <name type="scientific">Cyanobacterium aponinum 0216</name>
    <dbReference type="NCBI Taxonomy" id="2676140"/>
    <lineage>
        <taxon>Bacteria</taxon>
        <taxon>Bacillati</taxon>
        <taxon>Cyanobacteriota</taxon>
        <taxon>Cyanophyceae</taxon>
        <taxon>Oscillatoriophycideae</taxon>
        <taxon>Chroococcales</taxon>
        <taxon>Geminocystaceae</taxon>
        <taxon>Cyanobacterium</taxon>
    </lineage>
</organism>
<feature type="transmembrane region" description="Helical" evidence="6">
    <location>
        <begin position="64"/>
        <end position="86"/>
    </location>
</feature>
<gene>
    <name evidence="7" type="ORF">GGC33_08270</name>
</gene>
<feature type="transmembrane region" description="Helical" evidence="6">
    <location>
        <begin position="128"/>
        <end position="148"/>
    </location>
</feature>
<evidence type="ECO:0000256" key="6">
    <source>
        <dbReference type="SAM" id="Phobius"/>
    </source>
</evidence>
<dbReference type="EMBL" id="WMIA01000008">
    <property type="protein sequence ID" value="MTF38922.1"/>
    <property type="molecule type" value="Genomic_DNA"/>
</dbReference>
<comment type="caution">
    <text evidence="7">The sequence shown here is derived from an EMBL/GenBank/DDBJ whole genome shotgun (WGS) entry which is preliminary data.</text>
</comment>
<feature type="transmembrane region" description="Helical" evidence="6">
    <location>
        <begin position="28"/>
        <end position="52"/>
    </location>
</feature>
<accession>A0A844GV35</accession>
<keyword evidence="5 6" id="KW-0472">Membrane</keyword>
<evidence type="ECO:0000256" key="5">
    <source>
        <dbReference type="ARBA" id="ARBA00023136"/>
    </source>
</evidence>
<name>A0A844GV35_9CHRO</name>
<evidence type="ECO:0000313" key="7">
    <source>
        <dbReference type="EMBL" id="MTF38922.1"/>
    </source>
</evidence>
<reference evidence="7 8" key="1">
    <citation type="submission" date="2019-11" db="EMBL/GenBank/DDBJ databases">
        <title>Isolation of a new High Light Tolerant Cyanobacteria.</title>
        <authorList>
            <person name="Dobson Z."/>
            <person name="Vaughn N."/>
            <person name="Vaughn M."/>
            <person name="Fromme P."/>
            <person name="Mazor Y."/>
        </authorList>
    </citation>
    <scope>NUCLEOTIDE SEQUENCE [LARGE SCALE GENOMIC DNA]</scope>
    <source>
        <strain evidence="7 8">0216</strain>
    </source>
</reference>
<evidence type="ECO:0000256" key="2">
    <source>
        <dbReference type="ARBA" id="ARBA00022475"/>
    </source>
</evidence>
<dbReference type="GO" id="GO:0005886">
    <property type="term" value="C:plasma membrane"/>
    <property type="evidence" value="ECO:0007669"/>
    <property type="project" value="UniProtKB-SubCell"/>
</dbReference>
<evidence type="ECO:0000256" key="4">
    <source>
        <dbReference type="ARBA" id="ARBA00022989"/>
    </source>
</evidence>
<dbReference type="Pfam" id="PF06146">
    <property type="entry name" value="PsiE"/>
    <property type="match status" value="1"/>
</dbReference>
<keyword evidence="4 6" id="KW-1133">Transmembrane helix</keyword>
<dbReference type="Proteomes" id="UP000437131">
    <property type="component" value="Unassembled WGS sequence"/>
</dbReference>
<protein>
    <recommendedName>
        <fullName evidence="9">Phosphate-starvation-inducible E-like protein</fullName>
    </recommendedName>
</protein>
<evidence type="ECO:0000313" key="8">
    <source>
        <dbReference type="Proteomes" id="UP000437131"/>
    </source>
</evidence>
<dbReference type="RefSeq" id="WP_015218979.1">
    <property type="nucleotide sequence ID" value="NZ_WMIA01000008.1"/>
</dbReference>
<dbReference type="AlphaFoldDB" id="A0A844GV35"/>
<dbReference type="InterPro" id="IPR020948">
    <property type="entry name" value="P_starv_induced_PsiE-like"/>
</dbReference>
<feature type="transmembrane region" description="Helical" evidence="6">
    <location>
        <begin position="98"/>
        <end position="116"/>
    </location>
</feature>
<comment type="subcellular location">
    <subcellularLocation>
        <location evidence="1">Cell membrane</location>
        <topology evidence="1">Multi-pass membrane protein</topology>
    </subcellularLocation>
</comment>